<evidence type="ECO:0000313" key="2">
    <source>
        <dbReference type="EMBL" id="JAD53949.1"/>
    </source>
</evidence>
<dbReference type="EMBL" id="GBRH01243946">
    <property type="protein sequence ID" value="JAD53949.1"/>
    <property type="molecule type" value="Transcribed_RNA"/>
</dbReference>
<reference evidence="2" key="1">
    <citation type="submission" date="2014-09" db="EMBL/GenBank/DDBJ databases">
        <authorList>
            <person name="Magalhaes I.L.F."/>
            <person name="Oliveira U."/>
            <person name="Santos F.R."/>
            <person name="Vidigal T.H.D.A."/>
            <person name="Brescovit A.D."/>
            <person name="Santos A.J."/>
        </authorList>
    </citation>
    <scope>NUCLEOTIDE SEQUENCE</scope>
    <source>
        <tissue evidence="2">Shoot tissue taken approximately 20 cm above the soil surface</tissue>
    </source>
</reference>
<protein>
    <submittedName>
        <fullName evidence="2">Uncharacterized protein</fullName>
    </submittedName>
</protein>
<evidence type="ECO:0000256" key="1">
    <source>
        <dbReference type="SAM" id="Phobius"/>
    </source>
</evidence>
<feature type="transmembrane region" description="Helical" evidence="1">
    <location>
        <begin position="12"/>
        <end position="33"/>
    </location>
</feature>
<reference evidence="2" key="2">
    <citation type="journal article" date="2015" name="Data Brief">
        <title>Shoot transcriptome of the giant reed, Arundo donax.</title>
        <authorList>
            <person name="Barrero R.A."/>
            <person name="Guerrero F.D."/>
            <person name="Moolhuijzen P."/>
            <person name="Goolsby J.A."/>
            <person name="Tidwell J."/>
            <person name="Bellgard S.E."/>
            <person name="Bellgard M.I."/>
        </authorList>
    </citation>
    <scope>NUCLEOTIDE SEQUENCE</scope>
    <source>
        <tissue evidence="2">Shoot tissue taken approximately 20 cm above the soil surface</tissue>
    </source>
</reference>
<keyword evidence="1" id="KW-1133">Transmembrane helix</keyword>
<keyword evidence="1" id="KW-0812">Transmembrane</keyword>
<accession>A0A0A9AQD5</accession>
<keyword evidence="1" id="KW-0472">Membrane</keyword>
<name>A0A0A9AQD5_ARUDO</name>
<sequence length="40" mass="4921">MLGAQSKFTVNTFMYTGWQQFMILDLLPLIHFFHFHHQYM</sequence>
<organism evidence="2">
    <name type="scientific">Arundo donax</name>
    <name type="common">Giant reed</name>
    <name type="synonym">Donax arundinaceus</name>
    <dbReference type="NCBI Taxonomy" id="35708"/>
    <lineage>
        <taxon>Eukaryota</taxon>
        <taxon>Viridiplantae</taxon>
        <taxon>Streptophyta</taxon>
        <taxon>Embryophyta</taxon>
        <taxon>Tracheophyta</taxon>
        <taxon>Spermatophyta</taxon>
        <taxon>Magnoliopsida</taxon>
        <taxon>Liliopsida</taxon>
        <taxon>Poales</taxon>
        <taxon>Poaceae</taxon>
        <taxon>PACMAD clade</taxon>
        <taxon>Arundinoideae</taxon>
        <taxon>Arundineae</taxon>
        <taxon>Arundo</taxon>
    </lineage>
</organism>
<proteinExistence type="predicted"/>
<dbReference type="AlphaFoldDB" id="A0A0A9AQD5"/>